<feature type="binding site" evidence="9">
    <location>
        <begin position="169"/>
        <end position="170"/>
    </location>
    <ligand>
        <name>S-adenosyl-L-methionine</name>
        <dbReference type="ChEBI" id="CHEBI:59789"/>
    </ligand>
</feature>
<evidence type="ECO:0000256" key="5">
    <source>
        <dbReference type="ARBA" id="ARBA00022603"/>
    </source>
</evidence>
<comment type="caution">
    <text evidence="10">The sequence shown here is derived from an EMBL/GenBank/DDBJ whole genome shotgun (WGS) entry which is preliminary data.</text>
</comment>
<dbReference type="Pfam" id="PF04072">
    <property type="entry name" value="LCM"/>
    <property type="match status" value="1"/>
</dbReference>
<organism evidence="10 11">
    <name type="scientific">Suillus placidus</name>
    <dbReference type="NCBI Taxonomy" id="48579"/>
    <lineage>
        <taxon>Eukaryota</taxon>
        <taxon>Fungi</taxon>
        <taxon>Dikarya</taxon>
        <taxon>Basidiomycota</taxon>
        <taxon>Agaricomycotina</taxon>
        <taxon>Agaricomycetes</taxon>
        <taxon>Agaricomycetidae</taxon>
        <taxon>Boletales</taxon>
        <taxon>Suillineae</taxon>
        <taxon>Suillaceae</taxon>
        <taxon>Suillus</taxon>
    </lineage>
</organism>
<comment type="function">
    <text evidence="8">Methylates the carboxyl group of the C-terminal leucine residue of protein phosphatase 2A catalytic subunits to form alpha-leucine ester residues.</text>
</comment>
<comment type="catalytic activity">
    <reaction evidence="1 8">
        <text>[phosphatase 2A protein]-C-terminal L-leucine + S-adenosyl-L-methionine = [phosphatase 2A protein]-C-terminal L-leucine methyl ester + S-adenosyl-L-homocysteine</text>
        <dbReference type="Rhea" id="RHEA:48544"/>
        <dbReference type="Rhea" id="RHEA-COMP:12134"/>
        <dbReference type="Rhea" id="RHEA-COMP:12135"/>
        <dbReference type="ChEBI" id="CHEBI:57856"/>
        <dbReference type="ChEBI" id="CHEBI:59789"/>
        <dbReference type="ChEBI" id="CHEBI:90516"/>
        <dbReference type="ChEBI" id="CHEBI:90517"/>
        <dbReference type="EC" id="2.1.1.233"/>
    </reaction>
</comment>
<name>A0A9P7A4E1_9AGAM</name>
<reference evidence="10" key="1">
    <citation type="journal article" date="2020" name="New Phytol.">
        <title>Comparative genomics reveals dynamic genome evolution in host specialist ectomycorrhizal fungi.</title>
        <authorList>
            <person name="Lofgren L.A."/>
            <person name="Nguyen N.H."/>
            <person name="Vilgalys R."/>
            <person name="Ruytinx J."/>
            <person name="Liao H.L."/>
            <person name="Branco S."/>
            <person name="Kuo A."/>
            <person name="LaButti K."/>
            <person name="Lipzen A."/>
            <person name="Andreopoulos W."/>
            <person name="Pangilinan J."/>
            <person name="Riley R."/>
            <person name="Hundley H."/>
            <person name="Na H."/>
            <person name="Barry K."/>
            <person name="Grigoriev I.V."/>
            <person name="Stajich J.E."/>
            <person name="Kennedy P.G."/>
        </authorList>
    </citation>
    <scope>NUCLEOTIDE SEQUENCE</scope>
    <source>
        <strain evidence="10">DOB743</strain>
    </source>
</reference>
<evidence type="ECO:0000256" key="6">
    <source>
        <dbReference type="ARBA" id="ARBA00022679"/>
    </source>
</evidence>
<evidence type="ECO:0000256" key="2">
    <source>
        <dbReference type="ARBA" id="ARBA00010703"/>
    </source>
</evidence>
<dbReference type="OrthoDB" id="203237at2759"/>
<dbReference type="PIRSF" id="PIRSF016305">
    <property type="entry name" value="LCM_mtfrase"/>
    <property type="match status" value="1"/>
</dbReference>
<evidence type="ECO:0000313" key="11">
    <source>
        <dbReference type="Proteomes" id="UP000714275"/>
    </source>
</evidence>
<protein>
    <recommendedName>
        <fullName evidence="4 8">Leucine carboxyl methyltransferase 1</fullName>
        <ecNumber evidence="3 8">2.1.1.233</ecNumber>
    </recommendedName>
</protein>
<evidence type="ECO:0000256" key="1">
    <source>
        <dbReference type="ARBA" id="ARBA00000724"/>
    </source>
</evidence>
<feature type="binding site" evidence="9">
    <location>
        <position position="97"/>
    </location>
    <ligand>
        <name>S-adenosyl-L-methionine</name>
        <dbReference type="ChEBI" id="CHEBI:59789"/>
    </ligand>
</feature>
<evidence type="ECO:0000256" key="9">
    <source>
        <dbReference type="PIRSR" id="PIRSR016305-1"/>
    </source>
</evidence>
<dbReference type="AlphaFoldDB" id="A0A9P7A4E1"/>
<comment type="similarity">
    <text evidence="2 8">Belongs to the methyltransferase superfamily. LCMT family.</text>
</comment>
<accession>A0A9P7A4E1</accession>
<dbReference type="GO" id="GO:0018423">
    <property type="term" value="F:protein C-terminal leucine carboxyl O-methyltransferase activity"/>
    <property type="evidence" value="ECO:0007669"/>
    <property type="project" value="UniProtKB-EC"/>
</dbReference>
<dbReference type="EC" id="2.1.1.233" evidence="3 8"/>
<dbReference type="InterPro" id="IPR029063">
    <property type="entry name" value="SAM-dependent_MTases_sf"/>
</dbReference>
<gene>
    <name evidence="10" type="ORF">EV702DRAFT_961930</name>
</gene>
<evidence type="ECO:0000256" key="3">
    <source>
        <dbReference type="ARBA" id="ARBA00012834"/>
    </source>
</evidence>
<dbReference type="Proteomes" id="UP000714275">
    <property type="component" value="Unassembled WGS sequence"/>
</dbReference>
<dbReference type="EMBL" id="JABBWD010000004">
    <property type="protein sequence ID" value="KAG1782031.1"/>
    <property type="molecule type" value="Genomic_DNA"/>
</dbReference>
<dbReference type="PANTHER" id="PTHR13600:SF21">
    <property type="entry name" value="LEUCINE CARBOXYL METHYLTRANSFERASE 1"/>
    <property type="match status" value="1"/>
</dbReference>
<feature type="binding site" evidence="9">
    <location>
        <position position="69"/>
    </location>
    <ligand>
        <name>S-adenosyl-L-methionine</name>
        <dbReference type="ChEBI" id="CHEBI:59789"/>
    </ligand>
</feature>
<keyword evidence="6 8" id="KW-0808">Transferase</keyword>
<keyword evidence="11" id="KW-1185">Reference proteome</keyword>
<dbReference type="InterPro" id="IPR007213">
    <property type="entry name" value="Ppm1/Ppm2/Tcmp"/>
</dbReference>
<evidence type="ECO:0000256" key="8">
    <source>
        <dbReference type="PIRNR" id="PIRNR016305"/>
    </source>
</evidence>
<feature type="binding site" evidence="9">
    <location>
        <position position="197"/>
    </location>
    <ligand>
        <name>S-adenosyl-L-methionine</name>
        <dbReference type="ChEBI" id="CHEBI:59789"/>
    </ligand>
</feature>
<keyword evidence="5 8" id="KW-0489">Methyltransferase</keyword>
<evidence type="ECO:0000256" key="7">
    <source>
        <dbReference type="ARBA" id="ARBA00022691"/>
    </source>
</evidence>
<dbReference type="SUPFAM" id="SSF53335">
    <property type="entry name" value="S-adenosyl-L-methionine-dependent methyltransferases"/>
    <property type="match status" value="1"/>
</dbReference>
<proteinExistence type="inferred from homology"/>
<sequence>MHPPAPANRSERVHDADAAIRQTDSDAALARLSAVRKGYLNDRFISSLLPRAQLQPLRPPLINTGTYVRSEAIDRLVEQWLELSKPEGQICQIVSLGAGSDTRFWRLMDGPWQEQIGAYFELDFPDVTLKKAMAIRNPRSGLSTTLGHSELDLGGQALHSSRYHLLPCDLRNSPADIFPGLFKEYLSPTLPTLLLFECVLVYMSPEASSILIQWFVDFFSPSTHTPSPGTLGCTVYEMFGLEDAFGQVMMNNLRARGVSLPGAKPYPSLESLPARFLRHGFTSAKALTLRNIRSNYTEPSELERISSLEMLDEVEELNLVLEHYAITWGVKASSSAATISPWIEWGLRPVKQQLADPV</sequence>
<dbReference type="InterPro" id="IPR016651">
    <property type="entry name" value="LCMT1"/>
</dbReference>
<evidence type="ECO:0000256" key="4">
    <source>
        <dbReference type="ARBA" id="ARBA00017497"/>
    </source>
</evidence>
<dbReference type="GO" id="GO:0032259">
    <property type="term" value="P:methylation"/>
    <property type="evidence" value="ECO:0007669"/>
    <property type="project" value="UniProtKB-KW"/>
</dbReference>
<evidence type="ECO:0000313" key="10">
    <source>
        <dbReference type="EMBL" id="KAG1782031.1"/>
    </source>
</evidence>
<keyword evidence="7 8" id="KW-0949">S-adenosyl-L-methionine</keyword>
<dbReference type="PANTHER" id="PTHR13600">
    <property type="entry name" value="LEUCINE CARBOXYL METHYLTRANSFERASE"/>
    <property type="match status" value="1"/>
</dbReference>
<dbReference type="Gene3D" id="3.40.50.150">
    <property type="entry name" value="Vaccinia Virus protein VP39"/>
    <property type="match status" value="1"/>
</dbReference>